<dbReference type="GO" id="GO:0046872">
    <property type="term" value="F:metal ion binding"/>
    <property type="evidence" value="ECO:0007669"/>
    <property type="project" value="UniProtKB-KW"/>
</dbReference>
<keyword evidence="10" id="KW-1185">Reference proteome</keyword>
<dbReference type="GO" id="GO:0009103">
    <property type="term" value="P:lipopolysaccharide biosynthetic process"/>
    <property type="evidence" value="ECO:0007669"/>
    <property type="project" value="TreeGrafter"/>
</dbReference>
<feature type="transmembrane region" description="Helical" evidence="8">
    <location>
        <begin position="182"/>
        <end position="201"/>
    </location>
</feature>
<accession>A0A1Q9GN52</accession>
<dbReference type="PANTHER" id="PTHR22926">
    <property type="entry name" value="PHOSPHO-N-ACETYLMURAMOYL-PENTAPEPTIDE-TRANSFERASE"/>
    <property type="match status" value="1"/>
</dbReference>
<evidence type="ECO:0000256" key="3">
    <source>
        <dbReference type="ARBA" id="ARBA00022679"/>
    </source>
</evidence>
<feature type="transmembrane region" description="Helical" evidence="8">
    <location>
        <begin position="237"/>
        <end position="256"/>
    </location>
</feature>
<feature type="binding site" evidence="7">
    <location>
        <position position="212"/>
    </location>
    <ligand>
        <name>Mg(2+)</name>
        <dbReference type="ChEBI" id="CHEBI:18420"/>
    </ligand>
</feature>
<dbReference type="Proteomes" id="UP000186905">
    <property type="component" value="Unassembled WGS sequence"/>
</dbReference>
<keyword evidence="7" id="KW-0479">Metal-binding</keyword>
<feature type="transmembrane region" description="Helical" evidence="8">
    <location>
        <begin position="6"/>
        <end position="26"/>
    </location>
</feature>
<feature type="transmembrane region" description="Helical" evidence="8">
    <location>
        <begin position="159"/>
        <end position="176"/>
    </location>
</feature>
<evidence type="ECO:0000256" key="6">
    <source>
        <dbReference type="ARBA" id="ARBA00023136"/>
    </source>
</evidence>
<keyword evidence="7" id="KW-0460">Magnesium</keyword>
<dbReference type="PANTHER" id="PTHR22926:SF3">
    <property type="entry name" value="UNDECAPRENYL-PHOSPHATE ALPHA-N-ACETYLGLUCOSAMINYL 1-PHOSPHATE TRANSFERASE"/>
    <property type="match status" value="1"/>
</dbReference>
<feature type="transmembrane region" description="Helical" evidence="8">
    <location>
        <begin position="72"/>
        <end position="90"/>
    </location>
</feature>
<keyword evidence="5 8" id="KW-1133">Transmembrane helix</keyword>
<gene>
    <name evidence="9" type="ORF">BIT28_18925</name>
</gene>
<evidence type="ECO:0000313" key="9">
    <source>
        <dbReference type="EMBL" id="OLQ76092.1"/>
    </source>
</evidence>
<name>A0A1Q9GN52_9GAMM</name>
<organism evidence="9 10">
    <name type="scientific">Photobacterium proteolyticum</name>
    <dbReference type="NCBI Taxonomy" id="1903952"/>
    <lineage>
        <taxon>Bacteria</taxon>
        <taxon>Pseudomonadati</taxon>
        <taxon>Pseudomonadota</taxon>
        <taxon>Gammaproteobacteria</taxon>
        <taxon>Vibrionales</taxon>
        <taxon>Vibrionaceae</taxon>
        <taxon>Photobacterium</taxon>
    </lineage>
</organism>
<feature type="transmembrane region" description="Helical" evidence="8">
    <location>
        <begin position="314"/>
        <end position="333"/>
    </location>
</feature>
<dbReference type="RefSeq" id="WP_075764052.1">
    <property type="nucleotide sequence ID" value="NZ_MJIL01000069.1"/>
</dbReference>
<feature type="transmembrane region" description="Helical" evidence="8">
    <location>
        <begin position="286"/>
        <end position="308"/>
    </location>
</feature>
<evidence type="ECO:0000256" key="1">
    <source>
        <dbReference type="ARBA" id="ARBA00004651"/>
    </source>
</evidence>
<keyword evidence="6 8" id="KW-0472">Membrane</keyword>
<comment type="subcellular location">
    <subcellularLocation>
        <location evidence="1">Cell membrane</location>
        <topology evidence="1">Multi-pass membrane protein</topology>
    </subcellularLocation>
</comment>
<evidence type="ECO:0000313" key="10">
    <source>
        <dbReference type="Proteomes" id="UP000186905"/>
    </source>
</evidence>
<dbReference type="EMBL" id="MJIL01000069">
    <property type="protein sequence ID" value="OLQ76092.1"/>
    <property type="molecule type" value="Genomic_DNA"/>
</dbReference>
<dbReference type="InterPro" id="IPR000715">
    <property type="entry name" value="Glycosyl_transferase_4"/>
</dbReference>
<dbReference type="GO" id="GO:0005886">
    <property type="term" value="C:plasma membrane"/>
    <property type="evidence" value="ECO:0007669"/>
    <property type="project" value="UniProtKB-SubCell"/>
</dbReference>
<comment type="caution">
    <text evidence="9">The sequence shown here is derived from an EMBL/GenBank/DDBJ whole genome shotgun (WGS) entry which is preliminary data.</text>
</comment>
<dbReference type="AlphaFoldDB" id="A0A1Q9GN52"/>
<evidence type="ECO:0000256" key="5">
    <source>
        <dbReference type="ARBA" id="ARBA00022989"/>
    </source>
</evidence>
<dbReference type="GO" id="GO:0071555">
    <property type="term" value="P:cell wall organization"/>
    <property type="evidence" value="ECO:0007669"/>
    <property type="project" value="TreeGrafter"/>
</dbReference>
<dbReference type="CDD" id="cd06854">
    <property type="entry name" value="GT_WbpL_WbcO_like"/>
    <property type="match status" value="1"/>
</dbReference>
<evidence type="ECO:0000256" key="2">
    <source>
        <dbReference type="ARBA" id="ARBA00022475"/>
    </source>
</evidence>
<proteinExistence type="predicted"/>
<dbReference type="GO" id="GO:0016780">
    <property type="term" value="F:phosphotransferase activity, for other substituted phosphate groups"/>
    <property type="evidence" value="ECO:0007669"/>
    <property type="project" value="InterPro"/>
</dbReference>
<keyword evidence="4 8" id="KW-0812">Transmembrane</keyword>
<keyword evidence="2" id="KW-1003">Cell membrane</keyword>
<comment type="cofactor">
    <cofactor evidence="7">
        <name>Mg(2+)</name>
        <dbReference type="ChEBI" id="CHEBI:18420"/>
    </cofactor>
</comment>
<dbReference type="STRING" id="1903952.BIT28_18925"/>
<feature type="binding site" evidence="7">
    <location>
        <position position="151"/>
    </location>
    <ligand>
        <name>Mg(2+)</name>
        <dbReference type="ChEBI" id="CHEBI:18420"/>
    </ligand>
</feature>
<protein>
    <submittedName>
        <fullName evidence="9">Glycosyl transferase</fullName>
    </submittedName>
</protein>
<feature type="transmembrane region" description="Helical" evidence="8">
    <location>
        <begin position="133"/>
        <end position="152"/>
    </location>
</feature>
<evidence type="ECO:0000256" key="4">
    <source>
        <dbReference type="ARBA" id="ARBA00022692"/>
    </source>
</evidence>
<sequence length="337" mass="36090">MNIPVTLLSILATSFLLTFFLRSYALKNNIIDNPNARSSHSIPTPRGGGVAIVLCFIAFCGMGVTLNIVPGVIGYGIIVAGLIVATVGFIDDHNHIPAGWRLLAHFSSAFVLLWASSGLPAITIFGFTFSFGAAGYLIGGLYLVWLLNLYNFMDGIDGLAGIEAATVCFFAALLSFSIGTPVFVWLLPLVLGTACLGFLLLNFPPAKIFMGDAGSGFIGLILGGLSLFAAQQQSQLLWVWLILLGVFIVDATITLIRRLSSGYKPYEAHRTHAYQYASRHHGSHRVVTISVLAINAFWLFPVASMVALNWIDGALGTAVAYFPLAVVAIKYNAGKAE</sequence>
<evidence type="ECO:0000256" key="8">
    <source>
        <dbReference type="SAM" id="Phobius"/>
    </source>
</evidence>
<feature type="transmembrane region" description="Helical" evidence="8">
    <location>
        <begin position="102"/>
        <end position="127"/>
    </location>
</feature>
<dbReference type="OrthoDB" id="9783652at2"/>
<reference evidence="9 10" key="1">
    <citation type="submission" date="2016-09" db="EMBL/GenBank/DDBJ databases">
        <title>Photobacterium proteolyticum sp. nov. a protease producing bacterium isolated from ocean sediments of Laizhou Bay.</title>
        <authorList>
            <person name="Li Y."/>
        </authorList>
    </citation>
    <scope>NUCLEOTIDE SEQUENCE [LARGE SCALE GENOMIC DNA]</scope>
    <source>
        <strain evidence="9 10">13-12</strain>
    </source>
</reference>
<dbReference type="GO" id="GO:0044038">
    <property type="term" value="P:cell wall macromolecule biosynthetic process"/>
    <property type="evidence" value="ECO:0007669"/>
    <property type="project" value="TreeGrafter"/>
</dbReference>
<feature type="transmembrane region" description="Helical" evidence="8">
    <location>
        <begin position="47"/>
        <end position="66"/>
    </location>
</feature>
<dbReference type="Pfam" id="PF00953">
    <property type="entry name" value="Glycos_transf_4"/>
    <property type="match status" value="1"/>
</dbReference>
<evidence type="ECO:0000256" key="7">
    <source>
        <dbReference type="PIRSR" id="PIRSR600715-1"/>
    </source>
</evidence>
<keyword evidence="3 9" id="KW-0808">Transferase</keyword>
<feature type="transmembrane region" description="Helical" evidence="8">
    <location>
        <begin position="213"/>
        <end position="231"/>
    </location>
</feature>